<proteinExistence type="predicted"/>
<dbReference type="PANTHER" id="PTHR45890:SF1">
    <property type="entry name" value="AARF DOMAIN CONTAINING KINASE 2"/>
    <property type="match status" value="1"/>
</dbReference>
<gene>
    <name evidence="2" type="primary">ubiB</name>
    <name evidence="2" type="ORF">GCM10017559_09460</name>
</gene>
<evidence type="ECO:0000313" key="2">
    <source>
        <dbReference type="EMBL" id="GAA2991571.1"/>
    </source>
</evidence>
<dbReference type="PANTHER" id="PTHR45890">
    <property type="entry name" value="AARF DOMAIN CONTAINING KINASE 2 (PREDICTED)"/>
    <property type="match status" value="1"/>
</dbReference>
<name>A0ABN3XSY7_9ACTN</name>
<dbReference type="InterPro" id="IPR000719">
    <property type="entry name" value="Prot_kinase_dom"/>
</dbReference>
<dbReference type="Pfam" id="PF03109">
    <property type="entry name" value="ABC1"/>
    <property type="match status" value="1"/>
</dbReference>
<dbReference type="InterPro" id="IPR004147">
    <property type="entry name" value="ABC1_dom"/>
</dbReference>
<dbReference type="CDD" id="cd05121">
    <property type="entry name" value="ABC1_ADCK3-like"/>
    <property type="match status" value="1"/>
</dbReference>
<reference evidence="2 3" key="1">
    <citation type="journal article" date="2019" name="Int. J. Syst. Evol. Microbiol.">
        <title>The Global Catalogue of Microorganisms (GCM) 10K type strain sequencing project: providing services to taxonomists for standard genome sequencing and annotation.</title>
        <authorList>
            <consortium name="The Broad Institute Genomics Platform"/>
            <consortium name="The Broad Institute Genome Sequencing Center for Infectious Disease"/>
            <person name="Wu L."/>
            <person name="Ma J."/>
        </authorList>
    </citation>
    <scope>NUCLEOTIDE SEQUENCE [LARGE SCALE GENOMIC DNA]</scope>
    <source>
        <strain evidence="2 3">JCM 3106</strain>
    </source>
</reference>
<feature type="domain" description="Protein kinase" evidence="1">
    <location>
        <begin position="130"/>
        <end position="444"/>
    </location>
</feature>
<sequence>MTSVAASRAGASPRTGTGLGAIPGRVLTVTRTVIGVAARVAGLWAVATLTGRRHALPAATARAVATRLHRAGPTFVKLAQLLGTRLDLLPAELCAAFSRLYDDVPAVSPRTARALLADRLGAPPETVFARFDAEAVASGSIACVYRATLLDGTEVAVKLRRPGVERIVAADLRLLAWGTALLARTPLMRGLPAVAAVRQMSEAVAGQLDFTAEAASLVRLSAALESVEGIRVPLPHPGLADAARTSRGLLVMEYLPGLRRFSPAELGREASVRAVETALSGIYKILFLDGLVHCDLHPGNLYPMPDGTVQMIDAGFVVRLPEAARRAFTEFFFRMGTGNGRRCAEIVLSTARYPAGMDAAAFTAEMVALVDSVTGARAADFDLLRFAAGLFELQRRHGLHADPLFIFPLLGILVFEGAINDHHPELDFQELAMPYLIQALFTRR</sequence>
<dbReference type="EMBL" id="BAAAWD010000006">
    <property type="protein sequence ID" value="GAA2991571.1"/>
    <property type="molecule type" value="Genomic_DNA"/>
</dbReference>
<protein>
    <submittedName>
        <fullName evidence="2">2-polyprenylphenol 6-hydroxylase</fullName>
    </submittedName>
</protein>
<organism evidence="2 3">
    <name type="scientific">Streptosporangium longisporum</name>
    <dbReference type="NCBI Taxonomy" id="46187"/>
    <lineage>
        <taxon>Bacteria</taxon>
        <taxon>Bacillati</taxon>
        <taxon>Actinomycetota</taxon>
        <taxon>Actinomycetes</taxon>
        <taxon>Streptosporangiales</taxon>
        <taxon>Streptosporangiaceae</taxon>
        <taxon>Streptosporangium</taxon>
    </lineage>
</organism>
<evidence type="ECO:0000259" key="1">
    <source>
        <dbReference type="PROSITE" id="PS50011"/>
    </source>
</evidence>
<dbReference type="RefSeq" id="WP_344888830.1">
    <property type="nucleotide sequence ID" value="NZ_BAAAWD010000006.1"/>
</dbReference>
<dbReference type="SUPFAM" id="SSF56112">
    <property type="entry name" value="Protein kinase-like (PK-like)"/>
    <property type="match status" value="1"/>
</dbReference>
<dbReference type="InterPro" id="IPR011009">
    <property type="entry name" value="Kinase-like_dom_sf"/>
</dbReference>
<accession>A0ABN3XSY7</accession>
<evidence type="ECO:0000313" key="3">
    <source>
        <dbReference type="Proteomes" id="UP001499930"/>
    </source>
</evidence>
<dbReference type="InterPro" id="IPR052402">
    <property type="entry name" value="ADCK_kinase"/>
</dbReference>
<comment type="caution">
    <text evidence="2">The sequence shown here is derived from an EMBL/GenBank/DDBJ whole genome shotgun (WGS) entry which is preliminary data.</text>
</comment>
<keyword evidence="3" id="KW-1185">Reference proteome</keyword>
<dbReference type="PROSITE" id="PS50011">
    <property type="entry name" value="PROTEIN_KINASE_DOM"/>
    <property type="match status" value="1"/>
</dbReference>
<dbReference type="Proteomes" id="UP001499930">
    <property type="component" value="Unassembled WGS sequence"/>
</dbReference>